<feature type="compositionally biased region" description="Acidic residues" evidence="6">
    <location>
        <begin position="123"/>
        <end position="140"/>
    </location>
</feature>
<evidence type="ECO:0000256" key="3">
    <source>
        <dbReference type="ARBA" id="ARBA00023125"/>
    </source>
</evidence>
<evidence type="ECO:0000256" key="7">
    <source>
        <dbReference type="SAM" id="Phobius"/>
    </source>
</evidence>
<accession>A0A1L9TAR8</accession>
<evidence type="ECO:0000256" key="1">
    <source>
        <dbReference type="ARBA" id="ARBA00022723"/>
    </source>
</evidence>
<dbReference type="GO" id="GO:0008270">
    <property type="term" value="F:zinc ion binding"/>
    <property type="evidence" value="ECO:0007669"/>
    <property type="project" value="InterPro"/>
</dbReference>
<evidence type="ECO:0000256" key="2">
    <source>
        <dbReference type="ARBA" id="ARBA00023015"/>
    </source>
</evidence>
<feature type="compositionally biased region" description="Basic and acidic residues" evidence="6">
    <location>
        <begin position="696"/>
        <end position="705"/>
    </location>
</feature>
<dbReference type="GeneID" id="63763575"/>
<dbReference type="EMBL" id="KV878590">
    <property type="protein sequence ID" value="OJJ56481.1"/>
    <property type="molecule type" value="Genomic_DNA"/>
</dbReference>
<dbReference type="InterPro" id="IPR001138">
    <property type="entry name" value="Zn2Cys6_DnaBD"/>
</dbReference>
<evidence type="ECO:0000259" key="8">
    <source>
        <dbReference type="PROSITE" id="PS50048"/>
    </source>
</evidence>
<evidence type="ECO:0000256" key="5">
    <source>
        <dbReference type="ARBA" id="ARBA00023242"/>
    </source>
</evidence>
<dbReference type="AlphaFoldDB" id="A0A1L9TAR8"/>
<dbReference type="Gene3D" id="4.10.240.10">
    <property type="entry name" value="Zn(2)-C6 fungal-type DNA-binding domain"/>
    <property type="match status" value="1"/>
</dbReference>
<feature type="compositionally biased region" description="Basic and acidic residues" evidence="6">
    <location>
        <begin position="180"/>
        <end position="202"/>
    </location>
</feature>
<dbReference type="Pfam" id="PF00172">
    <property type="entry name" value="Zn_clus"/>
    <property type="match status" value="1"/>
</dbReference>
<keyword evidence="10" id="KW-1185">Reference proteome</keyword>
<feature type="region of interest" description="Disordered" evidence="6">
    <location>
        <begin position="123"/>
        <end position="202"/>
    </location>
</feature>
<keyword evidence="4" id="KW-0804">Transcription</keyword>
<dbReference type="SMART" id="SM00906">
    <property type="entry name" value="Fungal_trans"/>
    <property type="match status" value="1"/>
</dbReference>
<dbReference type="CDD" id="cd00067">
    <property type="entry name" value="GAL4"/>
    <property type="match status" value="1"/>
</dbReference>
<dbReference type="GO" id="GO:0006351">
    <property type="term" value="P:DNA-templated transcription"/>
    <property type="evidence" value="ECO:0007669"/>
    <property type="project" value="InterPro"/>
</dbReference>
<dbReference type="VEuPathDB" id="FungiDB:ASPSYDRAFT_47768"/>
<feature type="transmembrane region" description="Helical" evidence="7">
    <location>
        <begin position="612"/>
        <end position="633"/>
    </location>
</feature>
<organism evidence="9 10">
    <name type="scientific">Aspergillus sydowii CBS 593.65</name>
    <dbReference type="NCBI Taxonomy" id="1036612"/>
    <lineage>
        <taxon>Eukaryota</taxon>
        <taxon>Fungi</taxon>
        <taxon>Dikarya</taxon>
        <taxon>Ascomycota</taxon>
        <taxon>Pezizomycotina</taxon>
        <taxon>Eurotiomycetes</taxon>
        <taxon>Eurotiomycetidae</taxon>
        <taxon>Eurotiales</taxon>
        <taxon>Aspergillaceae</taxon>
        <taxon>Aspergillus</taxon>
        <taxon>Aspergillus subgen. Nidulantes</taxon>
    </lineage>
</organism>
<keyword evidence="7" id="KW-0812">Transmembrane</keyword>
<dbReference type="GO" id="GO:0000981">
    <property type="term" value="F:DNA-binding transcription factor activity, RNA polymerase II-specific"/>
    <property type="evidence" value="ECO:0007669"/>
    <property type="project" value="InterPro"/>
</dbReference>
<keyword evidence="5" id="KW-0539">Nucleus</keyword>
<protein>
    <recommendedName>
        <fullName evidence="8">Zn(2)-C6 fungal-type domain-containing protein</fullName>
    </recommendedName>
</protein>
<dbReference type="OrthoDB" id="2123952at2759"/>
<dbReference type="PANTHER" id="PTHR46910:SF2">
    <property type="entry name" value="ZN(II)2CYS6 TRANSCRIPTION FACTOR (EUROFUNG)"/>
    <property type="match status" value="1"/>
</dbReference>
<feature type="compositionally biased region" description="Low complexity" evidence="6">
    <location>
        <begin position="711"/>
        <end position="722"/>
    </location>
</feature>
<dbReference type="InterPro" id="IPR036864">
    <property type="entry name" value="Zn2-C6_fun-type_DNA-bd_sf"/>
</dbReference>
<dbReference type="SMART" id="SM00066">
    <property type="entry name" value="GAL4"/>
    <property type="match status" value="1"/>
</dbReference>
<dbReference type="InterPro" id="IPR050987">
    <property type="entry name" value="AtrR-like"/>
</dbReference>
<evidence type="ECO:0000313" key="9">
    <source>
        <dbReference type="EMBL" id="OJJ56481.1"/>
    </source>
</evidence>
<gene>
    <name evidence="9" type="ORF">ASPSYDRAFT_47768</name>
</gene>
<sequence length="952" mass="106515">MQHSLLDDSVTPLRRMQDHKPVVLETARSGNSHDSRFRRRKPLACEMCYKRKIKCEFDDSNQTCTQCIRRNLNCKALPGKGKRDSSKRSRYVKTLEERLKKTESLLKSAGILIDTANFGDLGDASESDAESDSAMEDDNDASNLHQDFGRRGVVSGGVPYPHNVSAVKDLPTSFDSDNSPESHERRRPTTEKSEPPVYRADRGNSLYYGRSTPLSILTREGVEWIKNRSGEDNSLNSLLSNSKFDSPWAHWRPDVFYDVFSSKVFKPLPPRAEVFSLLRDYFETVNLIFPLYHEDTFMQLVEWQYTQQTCDDAARWASINIILALAYEYRFSNSQKSEKDREKAWLYYKNALSVFPELVLRRTDLLSVQALLGMALFLRGNSGSQSTVPIVTAAIRSSHRMGLHREIPRPHLSRCEQQQRRNVFWIAYILDQSISIRLGNAPTQHFDDFDVEFPSDETVDGLKMADDKAFFPQICRIAVLRSRIYSQCYSARALENKSTAYICETIHKLHSDLQDWKNNSQFDSLFKQRGGGEDFLAGFASAGLFLLYYNSLIMIHRLPLLINVVYQSRAGTVPDPDIRMIMNQSSSSAAVCVQAARDTLKLVNNLPWGDIAWIWSLLYYVFLAVMTIFANILRNSQQPTAKDDLQSLNMAATFFATLVPADGPCNYARFMTRMSTTFERIARVVFEREQKTVKPGLDAKSKLSKPDIGLQPPSQQSSISAPNTHSTSTTAVNIPNLEGLPPINSSGYVVRDSPTPSSPRPVPTNTNKTLSDNSSPSNPIRTPRENPQHPSNRNINHYQPQPTPFPASAMNMNMSTNIDMAFPLPALEETTFTFPQPELWQIPLTADWEFGFGGHFLSNMFGHPGNINPSGSVGVTQGQNYLFLDGGDGNVTGPTTTAAATPVSVSSVPMMDGTGAVEYGHGNATGTVGHGGASNTHPPTMWMDRNFGGNTY</sequence>
<keyword evidence="3" id="KW-0238">DNA-binding</keyword>
<feature type="region of interest" description="Disordered" evidence="6">
    <location>
        <begin position="696"/>
        <end position="806"/>
    </location>
</feature>
<dbReference type="CDD" id="cd12148">
    <property type="entry name" value="fungal_TF_MHR"/>
    <property type="match status" value="1"/>
</dbReference>
<dbReference type="SUPFAM" id="SSF57701">
    <property type="entry name" value="Zn2/Cys6 DNA-binding domain"/>
    <property type="match status" value="1"/>
</dbReference>
<keyword evidence="1" id="KW-0479">Metal-binding</keyword>
<dbReference type="GO" id="GO:0003677">
    <property type="term" value="F:DNA binding"/>
    <property type="evidence" value="ECO:0007669"/>
    <property type="project" value="UniProtKB-KW"/>
</dbReference>
<keyword evidence="7" id="KW-0472">Membrane</keyword>
<feature type="compositionally biased region" description="Polar residues" evidence="6">
    <location>
        <begin position="768"/>
        <end position="780"/>
    </location>
</feature>
<dbReference type="InterPro" id="IPR007219">
    <property type="entry name" value="XnlR_reg_dom"/>
</dbReference>
<evidence type="ECO:0000313" key="10">
    <source>
        <dbReference type="Proteomes" id="UP000184356"/>
    </source>
</evidence>
<keyword evidence="7" id="KW-1133">Transmembrane helix</keyword>
<dbReference type="PROSITE" id="PS50048">
    <property type="entry name" value="ZN2_CY6_FUNGAL_2"/>
    <property type="match status" value="1"/>
</dbReference>
<feature type="compositionally biased region" description="Polar residues" evidence="6">
    <location>
        <begin position="788"/>
        <end position="800"/>
    </location>
</feature>
<name>A0A1L9TAR8_9EURO</name>
<evidence type="ECO:0000256" key="6">
    <source>
        <dbReference type="SAM" id="MobiDB-lite"/>
    </source>
</evidence>
<dbReference type="Proteomes" id="UP000184356">
    <property type="component" value="Unassembled WGS sequence"/>
</dbReference>
<keyword evidence="2" id="KW-0805">Transcription regulation</keyword>
<evidence type="ECO:0000256" key="4">
    <source>
        <dbReference type="ARBA" id="ARBA00023163"/>
    </source>
</evidence>
<dbReference type="Pfam" id="PF04082">
    <property type="entry name" value="Fungal_trans"/>
    <property type="match status" value="1"/>
</dbReference>
<dbReference type="STRING" id="1036612.A0A1L9TAR8"/>
<dbReference type="RefSeq" id="XP_040700287.1">
    <property type="nucleotide sequence ID" value="XM_040847502.1"/>
</dbReference>
<dbReference type="PANTHER" id="PTHR46910">
    <property type="entry name" value="TRANSCRIPTION FACTOR PDR1"/>
    <property type="match status" value="1"/>
</dbReference>
<reference evidence="10" key="1">
    <citation type="journal article" date="2017" name="Genome Biol.">
        <title>Comparative genomics reveals high biological diversity and specific adaptations in the industrially and medically important fungal genus Aspergillus.</title>
        <authorList>
            <person name="de Vries R.P."/>
            <person name="Riley R."/>
            <person name="Wiebenga A."/>
            <person name="Aguilar-Osorio G."/>
            <person name="Amillis S."/>
            <person name="Uchima C.A."/>
            <person name="Anderluh G."/>
            <person name="Asadollahi M."/>
            <person name="Askin M."/>
            <person name="Barry K."/>
            <person name="Battaglia E."/>
            <person name="Bayram O."/>
            <person name="Benocci T."/>
            <person name="Braus-Stromeyer S.A."/>
            <person name="Caldana C."/>
            <person name="Canovas D."/>
            <person name="Cerqueira G.C."/>
            <person name="Chen F."/>
            <person name="Chen W."/>
            <person name="Choi C."/>
            <person name="Clum A."/>
            <person name="Dos Santos R.A."/>
            <person name="Damasio A.R."/>
            <person name="Diallinas G."/>
            <person name="Emri T."/>
            <person name="Fekete E."/>
            <person name="Flipphi M."/>
            <person name="Freyberg S."/>
            <person name="Gallo A."/>
            <person name="Gournas C."/>
            <person name="Habgood R."/>
            <person name="Hainaut M."/>
            <person name="Harispe M.L."/>
            <person name="Henrissat B."/>
            <person name="Hilden K.S."/>
            <person name="Hope R."/>
            <person name="Hossain A."/>
            <person name="Karabika E."/>
            <person name="Karaffa L."/>
            <person name="Karanyi Z."/>
            <person name="Krasevec N."/>
            <person name="Kuo A."/>
            <person name="Kusch H."/>
            <person name="LaButti K."/>
            <person name="Lagendijk E.L."/>
            <person name="Lapidus A."/>
            <person name="Levasseur A."/>
            <person name="Lindquist E."/>
            <person name="Lipzen A."/>
            <person name="Logrieco A.F."/>
            <person name="MacCabe A."/>
            <person name="Maekelae M.R."/>
            <person name="Malavazi I."/>
            <person name="Melin P."/>
            <person name="Meyer V."/>
            <person name="Mielnichuk N."/>
            <person name="Miskei M."/>
            <person name="Molnar A.P."/>
            <person name="Mule G."/>
            <person name="Ngan C.Y."/>
            <person name="Orejas M."/>
            <person name="Orosz E."/>
            <person name="Ouedraogo J.P."/>
            <person name="Overkamp K.M."/>
            <person name="Park H.-S."/>
            <person name="Perrone G."/>
            <person name="Piumi F."/>
            <person name="Punt P.J."/>
            <person name="Ram A.F."/>
            <person name="Ramon A."/>
            <person name="Rauscher S."/>
            <person name="Record E."/>
            <person name="Riano-Pachon D.M."/>
            <person name="Robert V."/>
            <person name="Roehrig J."/>
            <person name="Ruller R."/>
            <person name="Salamov A."/>
            <person name="Salih N.S."/>
            <person name="Samson R.A."/>
            <person name="Sandor E."/>
            <person name="Sanguinetti M."/>
            <person name="Schuetze T."/>
            <person name="Sepcic K."/>
            <person name="Shelest E."/>
            <person name="Sherlock G."/>
            <person name="Sophianopoulou V."/>
            <person name="Squina F.M."/>
            <person name="Sun H."/>
            <person name="Susca A."/>
            <person name="Todd R.B."/>
            <person name="Tsang A."/>
            <person name="Unkles S.E."/>
            <person name="van de Wiele N."/>
            <person name="van Rossen-Uffink D."/>
            <person name="Oliveira J.V."/>
            <person name="Vesth T.C."/>
            <person name="Visser J."/>
            <person name="Yu J.-H."/>
            <person name="Zhou M."/>
            <person name="Andersen M.R."/>
            <person name="Archer D.B."/>
            <person name="Baker S.E."/>
            <person name="Benoit I."/>
            <person name="Brakhage A.A."/>
            <person name="Braus G.H."/>
            <person name="Fischer R."/>
            <person name="Frisvad J.C."/>
            <person name="Goldman G.H."/>
            <person name="Houbraken J."/>
            <person name="Oakley B."/>
            <person name="Pocsi I."/>
            <person name="Scazzocchio C."/>
            <person name="Seiboth B."/>
            <person name="vanKuyk P.A."/>
            <person name="Wortman J."/>
            <person name="Dyer P.S."/>
            <person name="Grigoriev I.V."/>
        </authorList>
    </citation>
    <scope>NUCLEOTIDE SEQUENCE [LARGE SCALE GENOMIC DNA]</scope>
    <source>
        <strain evidence="10">CBS 593.65</strain>
    </source>
</reference>
<feature type="domain" description="Zn(2)-C6 fungal-type" evidence="8">
    <location>
        <begin position="44"/>
        <end position="74"/>
    </location>
</feature>
<feature type="compositionally biased region" description="Polar residues" evidence="6">
    <location>
        <begin position="723"/>
        <end position="733"/>
    </location>
</feature>
<proteinExistence type="predicted"/>